<accession>A0ABY5GWG3</accession>
<evidence type="ECO:0000259" key="1">
    <source>
        <dbReference type="Pfam" id="PF12680"/>
    </source>
</evidence>
<dbReference type="Proteomes" id="UP001059950">
    <property type="component" value="Chromosome"/>
</dbReference>
<proteinExistence type="predicted"/>
<dbReference type="InterPro" id="IPR037401">
    <property type="entry name" value="SnoaL-like"/>
</dbReference>
<gene>
    <name evidence="2" type="ORF">KDX31_04805</name>
</gene>
<evidence type="ECO:0000313" key="3">
    <source>
        <dbReference type="Proteomes" id="UP001059950"/>
    </source>
</evidence>
<keyword evidence="3" id="KW-1185">Reference proteome</keyword>
<dbReference type="Gene3D" id="3.10.450.50">
    <property type="match status" value="1"/>
</dbReference>
<dbReference type="SUPFAM" id="SSF54427">
    <property type="entry name" value="NTF2-like"/>
    <property type="match status" value="1"/>
</dbReference>
<reference evidence="2" key="1">
    <citation type="submission" date="2021-04" db="EMBL/GenBank/DDBJ databases">
        <title>Oceanospirillales bacteria with DddD are important DMSP degraders in coastal seawater.</title>
        <authorList>
            <person name="Liu J."/>
        </authorList>
    </citation>
    <scope>NUCLEOTIDE SEQUENCE</scope>
    <source>
        <strain evidence="2">GY6</strain>
    </source>
</reference>
<dbReference type="Pfam" id="PF12680">
    <property type="entry name" value="SnoaL_2"/>
    <property type="match status" value="1"/>
</dbReference>
<evidence type="ECO:0000313" key="2">
    <source>
        <dbReference type="EMBL" id="UTW04335.1"/>
    </source>
</evidence>
<sequence length="149" mass="16736">MSEAINLTYTEILHNYAHCLAGLQPATISELGGLVADEVQFSDPFNHVQGKAAFLGIMEEMFRQLNDVRFDLLDCQLQGRTGYLYWCFSAASSLTGTFSTEGVSRVCLSEAGLVISHQDFWDASILMQEFPLLGRVIRYIRNRAAYRSQ</sequence>
<protein>
    <submittedName>
        <fullName evidence="2">Nuclear transport factor 2 family protein</fullName>
    </submittedName>
</protein>
<feature type="domain" description="SnoaL-like" evidence="1">
    <location>
        <begin position="22"/>
        <end position="114"/>
    </location>
</feature>
<organism evidence="2 3">
    <name type="scientific">Amphritea atlantica</name>
    <dbReference type="NCBI Taxonomy" id="355243"/>
    <lineage>
        <taxon>Bacteria</taxon>
        <taxon>Pseudomonadati</taxon>
        <taxon>Pseudomonadota</taxon>
        <taxon>Gammaproteobacteria</taxon>
        <taxon>Oceanospirillales</taxon>
        <taxon>Oceanospirillaceae</taxon>
        <taxon>Amphritea</taxon>
    </lineage>
</organism>
<dbReference type="EMBL" id="CP073344">
    <property type="protein sequence ID" value="UTW04335.1"/>
    <property type="molecule type" value="Genomic_DNA"/>
</dbReference>
<dbReference type="InterPro" id="IPR032710">
    <property type="entry name" value="NTF2-like_dom_sf"/>
</dbReference>
<name>A0ABY5GWG3_9GAMM</name>